<evidence type="ECO:0000313" key="3">
    <source>
        <dbReference type="EMBL" id="KAK3400048.1"/>
    </source>
</evidence>
<protein>
    <recommendedName>
        <fullName evidence="5">Secreted protein</fullName>
    </recommendedName>
</protein>
<sequence length="118" mass="13821">MSWTFLTCGFLVLMPSGLPIQRSSWRPVITWPTRARQIEIQLVNGRRELESPDRFKRSYKKPQQENEKRSRKEGIENNPAIPLVQTLRDLVHPLVSACKSLRIHHLRYRSSTGRLWGS</sequence>
<feature type="signal peptide" evidence="2">
    <location>
        <begin position="1"/>
        <end position="19"/>
    </location>
</feature>
<dbReference type="AlphaFoldDB" id="A0AAE0PHE4"/>
<feature type="compositionally biased region" description="Basic and acidic residues" evidence="1">
    <location>
        <begin position="53"/>
        <end position="75"/>
    </location>
</feature>
<proteinExistence type="predicted"/>
<evidence type="ECO:0000313" key="4">
    <source>
        <dbReference type="Proteomes" id="UP001281003"/>
    </source>
</evidence>
<keyword evidence="4" id="KW-1185">Reference proteome</keyword>
<reference evidence="3" key="2">
    <citation type="submission" date="2023-07" db="EMBL/GenBank/DDBJ databases">
        <authorList>
            <consortium name="Lawrence Berkeley National Laboratory"/>
            <person name="Haridas S."/>
            <person name="Hensen N."/>
            <person name="Bonometti L."/>
            <person name="Westerberg I."/>
            <person name="Brannstrom I.O."/>
            <person name="Guillou S."/>
            <person name="Cros-Aarteil S."/>
            <person name="Calhoun S."/>
            <person name="Kuo A."/>
            <person name="Mondo S."/>
            <person name="Pangilinan J."/>
            <person name="Riley R."/>
            <person name="LaButti K."/>
            <person name="Andreopoulos B."/>
            <person name="Lipzen A."/>
            <person name="Chen C."/>
            <person name="Yanf M."/>
            <person name="Daum C."/>
            <person name="Ng V."/>
            <person name="Clum A."/>
            <person name="Steindorff A."/>
            <person name="Ohm R."/>
            <person name="Martin F."/>
            <person name="Silar P."/>
            <person name="Natvig D."/>
            <person name="Lalanne C."/>
            <person name="Gautier V."/>
            <person name="Ament-velasquez S.L."/>
            <person name="Kruys A."/>
            <person name="Hutchinson M.I."/>
            <person name="Powell A.J."/>
            <person name="Barry K."/>
            <person name="Miller A.N."/>
            <person name="Grigoriev I.V."/>
            <person name="Debuchy R."/>
            <person name="Gladieux P."/>
            <person name="Thoren M.H."/>
            <person name="Johannesson H."/>
        </authorList>
    </citation>
    <scope>NUCLEOTIDE SEQUENCE</scope>
    <source>
        <strain evidence="3">FGSC 1904</strain>
    </source>
</reference>
<comment type="caution">
    <text evidence="3">The sequence shown here is derived from an EMBL/GenBank/DDBJ whole genome shotgun (WGS) entry which is preliminary data.</text>
</comment>
<dbReference type="EMBL" id="JAUTDP010000004">
    <property type="protein sequence ID" value="KAK3400048.1"/>
    <property type="molecule type" value="Genomic_DNA"/>
</dbReference>
<organism evidence="3 4">
    <name type="scientific">Sordaria brevicollis</name>
    <dbReference type="NCBI Taxonomy" id="83679"/>
    <lineage>
        <taxon>Eukaryota</taxon>
        <taxon>Fungi</taxon>
        <taxon>Dikarya</taxon>
        <taxon>Ascomycota</taxon>
        <taxon>Pezizomycotina</taxon>
        <taxon>Sordariomycetes</taxon>
        <taxon>Sordariomycetidae</taxon>
        <taxon>Sordariales</taxon>
        <taxon>Sordariaceae</taxon>
        <taxon>Sordaria</taxon>
    </lineage>
</organism>
<evidence type="ECO:0000256" key="1">
    <source>
        <dbReference type="SAM" id="MobiDB-lite"/>
    </source>
</evidence>
<keyword evidence="2" id="KW-0732">Signal</keyword>
<feature type="region of interest" description="Disordered" evidence="1">
    <location>
        <begin position="53"/>
        <end position="78"/>
    </location>
</feature>
<feature type="chain" id="PRO_5041911266" description="Secreted protein" evidence="2">
    <location>
        <begin position="20"/>
        <end position="118"/>
    </location>
</feature>
<reference evidence="3" key="1">
    <citation type="journal article" date="2023" name="Mol. Phylogenet. Evol.">
        <title>Genome-scale phylogeny and comparative genomics of the fungal order Sordariales.</title>
        <authorList>
            <person name="Hensen N."/>
            <person name="Bonometti L."/>
            <person name="Westerberg I."/>
            <person name="Brannstrom I.O."/>
            <person name="Guillou S."/>
            <person name="Cros-Aarteil S."/>
            <person name="Calhoun S."/>
            <person name="Haridas S."/>
            <person name="Kuo A."/>
            <person name="Mondo S."/>
            <person name="Pangilinan J."/>
            <person name="Riley R."/>
            <person name="LaButti K."/>
            <person name="Andreopoulos B."/>
            <person name="Lipzen A."/>
            <person name="Chen C."/>
            <person name="Yan M."/>
            <person name="Daum C."/>
            <person name="Ng V."/>
            <person name="Clum A."/>
            <person name="Steindorff A."/>
            <person name="Ohm R.A."/>
            <person name="Martin F."/>
            <person name="Silar P."/>
            <person name="Natvig D.O."/>
            <person name="Lalanne C."/>
            <person name="Gautier V."/>
            <person name="Ament-Velasquez S.L."/>
            <person name="Kruys A."/>
            <person name="Hutchinson M.I."/>
            <person name="Powell A.J."/>
            <person name="Barry K."/>
            <person name="Miller A.N."/>
            <person name="Grigoriev I.V."/>
            <person name="Debuchy R."/>
            <person name="Gladieux P."/>
            <person name="Hiltunen Thoren M."/>
            <person name="Johannesson H."/>
        </authorList>
    </citation>
    <scope>NUCLEOTIDE SEQUENCE</scope>
    <source>
        <strain evidence="3">FGSC 1904</strain>
    </source>
</reference>
<evidence type="ECO:0008006" key="5">
    <source>
        <dbReference type="Google" id="ProtNLM"/>
    </source>
</evidence>
<name>A0AAE0PHE4_SORBR</name>
<evidence type="ECO:0000256" key="2">
    <source>
        <dbReference type="SAM" id="SignalP"/>
    </source>
</evidence>
<gene>
    <name evidence="3" type="ORF">B0T20DRAFT_175437</name>
</gene>
<accession>A0AAE0PHE4</accession>
<dbReference type="Proteomes" id="UP001281003">
    <property type="component" value="Unassembled WGS sequence"/>
</dbReference>